<dbReference type="InterPro" id="IPR001163">
    <property type="entry name" value="Sm_dom_euk/arc"/>
</dbReference>
<dbReference type="EMBL" id="OZ021738">
    <property type="protein sequence ID" value="CAK9321290.1"/>
    <property type="molecule type" value="Genomic_DNA"/>
</dbReference>
<accession>A0ABP0YR90</accession>
<reference evidence="3 4" key="1">
    <citation type="submission" date="2024-03" db="EMBL/GenBank/DDBJ databases">
        <authorList>
            <person name="Gkanogiannis A."/>
            <person name="Becerra Lopez-Lavalle L."/>
        </authorList>
    </citation>
    <scope>NUCLEOTIDE SEQUENCE [LARGE SCALE GENOMIC DNA]</scope>
</reference>
<evidence type="ECO:0000313" key="3">
    <source>
        <dbReference type="EMBL" id="CAK9321290.1"/>
    </source>
</evidence>
<sequence>MAFDRHMNLVLGDCEEFRKLPPAKGKKTNEERDERRTLGLVLLRGEEVISMTVEGPPPAEESRAKAVNAAAMAGPGIGRAAGRASNISPASTSAVRSADDISGCPRYPSTWSDADVSRASSTSGRERYASTGASTTILCSETRGSPATTFPGSSSICAETYGTSANRAGDEGTTTTPQAWNASSPASTWDASSARWRCSCLRTTSSWHAPSAQPTEPTAKSTAIVLTYYI</sequence>
<dbReference type="InterPro" id="IPR050914">
    <property type="entry name" value="snRNP_SmB/NAA38-like"/>
</dbReference>
<evidence type="ECO:0000313" key="4">
    <source>
        <dbReference type="Proteomes" id="UP001642487"/>
    </source>
</evidence>
<gene>
    <name evidence="3" type="ORF">CITCOLO1_LOCUS13359</name>
</gene>
<feature type="domain" description="Sm" evidence="2">
    <location>
        <begin position="1"/>
        <end position="57"/>
    </location>
</feature>
<name>A0ABP0YR90_9ROSI</name>
<evidence type="ECO:0000256" key="1">
    <source>
        <dbReference type="SAM" id="MobiDB-lite"/>
    </source>
</evidence>
<evidence type="ECO:0000259" key="2">
    <source>
        <dbReference type="PROSITE" id="PS52002"/>
    </source>
</evidence>
<proteinExistence type="predicted"/>
<dbReference type="Pfam" id="PF01423">
    <property type="entry name" value="LSM"/>
    <property type="match status" value="1"/>
</dbReference>
<dbReference type="CDD" id="cd01717">
    <property type="entry name" value="Sm_B"/>
    <property type="match status" value="1"/>
</dbReference>
<protein>
    <recommendedName>
        <fullName evidence="2">Sm domain-containing protein</fullName>
    </recommendedName>
</protein>
<feature type="region of interest" description="Disordered" evidence="1">
    <location>
        <begin position="167"/>
        <end position="188"/>
    </location>
</feature>
<dbReference type="PANTHER" id="PTHR10701">
    <property type="entry name" value="SMALL NUCLEAR RIBONUCLEOPROTEIN-ASSOCIATED PROTEIN B AND N"/>
    <property type="match status" value="1"/>
</dbReference>
<dbReference type="SUPFAM" id="SSF50182">
    <property type="entry name" value="Sm-like ribonucleoproteins"/>
    <property type="match status" value="1"/>
</dbReference>
<dbReference type="InterPro" id="IPR047575">
    <property type="entry name" value="Sm"/>
</dbReference>
<dbReference type="PANTHER" id="PTHR10701:SF26">
    <property type="entry name" value="SMALL NUCLEAR RIBONUCLEOPROTEIN-ASSOCIATED PROTEIN"/>
    <property type="match status" value="1"/>
</dbReference>
<dbReference type="Gene3D" id="2.30.30.100">
    <property type="match status" value="1"/>
</dbReference>
<dbReference type="Proteomes" id="UP001642487">
    <property type="component" value="Chromosome 4"/>
</dbReference>
<dbReference type="PROSITE" id="PS52002">
    <property type="entry name" value="SM"/>
    <property type="match status" value="1"/>
</dbReference>
<keyword evidence="4" id="KW-1185">Reference proteome</keyword>
<dbReference type="InterPro" id="IPR010920">
    <property type="entry name" value="LSM_dom_sf"/>
</dbReference>
<organism evidence="3 4">
    <name type="scientific">Citrullus colocynthis</name>
    <name type="common">colocynth</name>
    <dbReference type="NCBI Taxonomy" id="252529"/>
    <lineage>
        <taxon>Eukaryota</taxon>
        <taxon>Viridiplantae</taxon>
        <taxon>Streptophyta</taxon>
        <taxon>Embryophyta</taxon>
        <taxon>Tracheophyta</taxon>
        <taxon>Spermatophyta</taxon>
        <taxon>Magnoliopsida</taxon>
        <taxon>eudicotyledons</taxon>
        <taxon>Gunneridae</taxon>
        <taxon>Pentapetalae</taxon>
        <taxon>rosids</taxon>
        <taxon>fabids</taxon>
        <taxon>Cucurbitales</taxon>
        <taxon>Cucurbitaceae</taxon>
        <taxon>Benincaseae</taxon>
        <taxon>Citrullus</taxon>
    </lineage>
</organism>